<evidence type="ECO:0000313" key="2">
    <source>
        <dbReference type="EMBL" id="PNR26969.1"/>
    </source>
</evidence>
<reference evidence="2 4" key="2">
    <citation type="journal article" date="2018" name="Plant J.">
        <title>The Physcomitrella patens chromosome-scale assembly reveals moss genome structure and evolution.</title>
        <authorList>
            <person name="Lang D."/>
            <person name="Ullrich K.K."/>
            <person name="Murat F."/>
            <person name="Fuchs J."/>
            <person name="Jenkins J."/>
            <person name="Haas F.B."/>
            <person name="Piednoel M."/>
            <person name="Gundlach H."/>
            <person name="Van Bel M."/>
            <person name="Meyberg R."/>
            <person name="Vives C."/>
            <person name="Morata J."/>
            <person name="Symeonidi A."/>
            <person name="Hiss M."/>
            <person name="Muchero W."/>
            <person name="Kamisugi Y."/>
            <person name="Saleh O."/>
            <person name="Blanc G."/>
            <person name="Decker E.L."/>
            <person name="van Gessel N."/>
            <person name="Grimwood J."/>
            <person name="Hayes R.D."/>
            <person name="Graham S.W."/>
            <person name="Gunter L.E."/>
            <person name="McDaniel S.F."/>
            <person name="Hoernstein S.N.W."/>
            <person name="Larsson A."/>
            <person name="Li F.W."/>
            <person name="Perroud P.F."/>
            <person name="Phillips J."/>
            <person name="Ranjan P."/>
            <person name="Rokshar D.S."/>
            <person name="Rothfels C.J."/>
            <person name="Schneider L."/>
            <person name="Shu S."/>
            <person name="Stevenson D.W."/>
            <person name="Thummler F."/>
            <person name="Tillich M."/>
            <person name="Villarreal Aguilar J.C."/>
            <person name="Widiez T."/>
            <person name="Wong G.K."/>
            <person name="Wymore A."/>
            <person name="Zhang Y."/>
            <person name="Zimmer A.D."/>
            <person name="Quatrano R.S."/>
            <person name="Mayer K.F.X."/>
            <person name="Goodstein D."/>
            <person name="Casacuberta J.M."/>
            <person name="Vandepoele K."/>
            <person name="Reski R."/>
            <person name="Cuming A.C."/>
            <person name="Tuskan G.A."/>
            <person name="Maumus F."/>
            <person name="Salse J."/>
            <person name="Schmutz J."/>
            <person name="Rensing S.A."/>
        </authorList>
    </citation>
    <scope>NUCLEOTIDE SEQUENCE [LARGE SCALE GENOMIC DNA]</scope>
    <source>
        <strain evidence="3 4">cv. Gransden 2004</strain>
    </source>
</reference>
<gene>
    <name evidence="2" type="ORF">PHYPA_030450</name>
</gene>
<evidence type="ECO:0000313" key="3">
    <source>
        <dbReference type="EnsemblPlants" id="Pp3c26_10150V3.1"/>
    </source>
</evidence>
<name>A0A2K1ICG6_PHYPA</name>
<reference evidence="2 4" key="1">
    <citation type="journal article" date="2008" name="Science">
        <title>The Physcomitrella genome reveals evolutionary insights into the conquest of land by plants.</title>
        <authorList>
            <person name="Rensing S."/>
            <person name="Lang D."/>
            <person name="Zimmer A."/>
            <person name="Terry A."/>
            <person name="Salamov A."/>
            <person name="Shapiro H."/>
            <person name="Nishiyama T."/>
            <person name="Perroud P.-F."/>
            <person name="Lindquist E."/>
            <person name="Kamisugi Y."/>
            <person name="Tanahashi T."/>
            <person name="Sakakibara K."/>
            <person name="Fujita T."/>
            <person name="Oishi K."/>
            <person name="Shin-I T."/>
            <person name="Kuroki Y."/>
            <person name="Toyoda A."/>
            <person name="Suzuki Y."/>
            <person name="Hashimoto A."/>
            <person name="Yamaguchi K."/>
            <person name="Sugano A."/>
            <person name="Kohara Y."/>
            <person name="Fujiyama A."/>
            <person name="Anterola A."/>
            <person name="Aoki S."/>
            <person name="Ashton N."/>
            <person name="Barbazuk W.B."/>
            <person name="Barker E."/>
            <person name="Bennetzen J."/>
            <person name="Bezanilla M."/>
            <person name="Blankenship R."/>
            <person name="Cho S.H."/>
            <person name="Dutcher S."/>
            <person name="Estelle M."/>
            <person name="Fawcett J.A."/>
            <person name="Gundlach H."/>
            <person name="Hanada K."/>
            <person name="Heyl A."/>
            <person name="Hicks K.A."/>
            <person name="Hugh J."/>
            <person name="Lohr M."/>
            <person name="Mayer K."/>
            <person name="Melkozernov A."/>
            <person name="Murata T."/>
            <person name="Nelson D."/>
            <person name="Pils B."/>
            <person name="Prigge M."/>
            <person name="Reiss B."/>
            <person name="Renner T."/>
            <person name="Rombauts S."/>
            <person name="Rushton P."/>
            <person name="Sanderfoot A."/>
            <person name="Schween G."/>
            <person name="Shiu S.-H."/>
            <person name="Stueber K."/>
            <person name="Theodoulou F.L."/>
            <person name="Tu H."/>
            <person name="Van de Peer Y."/>
            <person name="Verrier P.J."/>
            <person name="Waters E."/>
            <person name="Wood A."/>
            <person name="Yang L."/>
            <person name="Cove D."/>
            <person name="Cuming A."/>
            <person name="Hasebe M."/>
            <person name="Lucas S."/>
            <person name="Mishler D.B."/>
            <person name="Reski R."/>
            <person name="Grigoriev I."/>
            <person name="Quatrano R.S."/>
            <person name="Boore J.L."/>
        </authorList>
    </citation>
    <scope>NUCLEOTIDE SEQUENCE [LARGE SCALE GENOMIC DNA]</scope>
    <source>
        <strain evidence="3 4">cv. Gransden 2004</strain>
    </source>
</reference>
<feature type="domain" description="CHAT" evidence="1">
    <location>
        <begin position="136"/>
        <end position="243"/>
    </location>
</feature>
<keyword evidence="4" id="KW-1185">Reference proteome</keyword>
<dbReference type="PaxDb" id="3218-PP1S6_109V6.1"/>
<reference evidence="3" key="3">
    <citation type="submission" date="2020-12" db="UniProtKB">
        <authorList>
            <consortium name="EnsemblPlants"/>
        </authorList>
    </citation>
    <scope>IDENTIFICATION</scope>
</reference>
<dbReference type="Gramene" id="Pp3c26_10150V3.1">
    <property type="protein sequence ID" value="Pp3c26_10150V3.1"/>
    <property type="gene ID" value="Pp3c26_10150"/>
</dbReference>
<dbReference type="AlphaFoldDB" id="A0A2K1ICG6"/>
<dbReference type="EnsemblPlants" id="Pp3c26_10150V3.1">
    <property type="protein sequence ID" value="Pp3c26_10150V3.1"/>
    <property type="gene ID" value="Pp3c26_10150"/>
</dbReference>
<dbReference type="Proteomes" id="UP000006727">
    <property type="component" value="Chromosome 26"/>
</dbReference>
<evidence type="ECO:0000313" key="4">
    <source>
        <dbReference type="Proteomes" id="UP000006727"/>
    </source>
</evidence>
<protein>
    <recommendedName>
        <fullName evidence="1">CHAT domain-containing protein</fullName>
    </recommendedName>
</protein>
<dbReference type="EMBL" id="ABEU02000026">
    <property type="protein sequence ID" value="PNR26969.1"/>
    <property type="molecule type" value="Genomic_DNA"/>
</dbReference>
<accession>A0A2K1ICG6</accession>
<sequence>MGDAVEMCGPETAIISYSDHDIDVYLFCYLVFKGEAKWIKIHCETTIVTDCIKQLWGNRGKSHSVPTLEQLVDNAVNAIQATNPGRETTGESKKTVCVALHHSFTRQAEFEQTFKDLEPPFVAGNPIPMGKKKCALSCAAREARIVANILDGAQLFSGEKMTKAAVLRGLCHSQLVLLSTLGIKDSNYPQGGIVLRESDAAPGTSAEEILSPSDIVAMPGTIPAGLVVLSACMSGLGEVTQAEVACDIFWVDRDTPSKLLVVSLNC</sequence>
<dbReference type="InterPro" id="IPR024983">
    <property type="entry name" value="CHAT_dom"/>
</dbReference>
<proteinExistence type="predicted"/>
<evidence type="ECO:0000259" key="1">
    <source>
        <dbReference type="Pfam" id="PF12770"/>
    </source>
</evidence>
<organism evidence="2">
    <name type="scientific">Physcomitrium patens</name>
    <name type="common">Spreading-leaved earth moss</name>
    <name type="synonym">Physcomitrella patens</name>
    <dbReference type="NCBI Taxonomy" id="3218"/>
    <lineage>
        <taxon>Eukaryota</taxon>
        <taxon>Viridiplantae</taxon>
        <taxon>Streptophyta</taxon>
        <taxon>Embryophyta</taxon>
        <taxon>Bryophyta</taxon>
        <taxon>Bryophytina</taxon>
        <taxon>Bryopsida</taxon>
        <taxon>Funariidae</taxon>
        <taxon>Funariales</taxon>
        <taxon>Funariaceae</taxon>
        <taxon>Physcomitrium</taxon>
    </lineage>
</organism>
<dbReference type="InParanoid" id="A0A2K1ICG6"/>
<dbReference type="Pfam" id="PF12770">
    <property type="entry name" value="CHAT"/>
    <property type="match status" value="1"/>
</dbReference>